<name>A0ABU6PUY2_9BACL</name>
<protein>
    <recommendedName>
        <fullName evidence="3">Bacterio-opsin activator</fullName>
    </recommendedName>
</protein>
<evidence type="ECO:0000313" key="1">
    <source>
        <dbReference type="EMBL" id="MED5017825.1"/>
    </source>
</evidence>
<evidence type="ECO:0000313" key="2">
    <source>
        <dbReference type="Proteomes" id="UP001343257"/>
    </source>
</evidence>
<evidence type="ECO:0008006" key="3">
    <source>
        <dbReference type="Google" id="ProtNLM"/>
    </source>
</evidence>
<proteinExistence type="predicted"/>
<dbReference type="EMBL" id="JARTLD010000026">
    <property type="protein sequence ID" value="MED5017825.1"/>
    <property type="molecule type" value="Genomic_DNA"/>
</dbReference>
<comment type="caution">
    <text evidence="1">The sequence shown here is derived from an EMBL/GenBank/DDBJ whole genome shotgun (WGS) entry which is preliminary data.</text>
</comment>
<sequence length="695" mass="77942">MNSRTGRYMLKEGVCFIGRKEELAEVTSWLEGEEAETRLFAVTGIGGIGKSTFMTEISRLGKSEGCLCIWLDGRTFPPTPAAFLENLAAAAAFEQLGQPYGHPLQMLTEAGPQRRVMLFIDNFEEISLLEGWLLHAFLPKLPAAGAAVLLASRPRLPLTWIAHPFWGTRITEFTLAKFSNEEMHDYIVSFGSFTTETAGRLVRMSDGHPLALALSVDAAMREGGEEPHKQAISQSISARVLHEVASPQLQPLVDVLTVLPRANQEMISGMLGTQVSLQEYRSLAELSFVRSLDDGLALHDVARMHLLRDFRQREPDRMLRLQSAAAQLLYNKLGQAGRLEQRQIASQLLMLSKDLLTPHRSYFDFSGDGLPPLEQAIATDLPQLHDMLAEWCSYSVDPPMNSIYHAFLDALFERFPESIGVVRDGAGRPVGMFIIVLLYRETGAFLQHYFPHEMSECFRPEEWKCEQDQADTYYPVLGAGSSRMPGFTREEIVGLLTLDRLSLLGDGNRAVLVATNGELKQQLLRMGFRMRPTATRACDVSWAKADVLELDFRSGNFGEWVLSFFEGEQRQPEKQKITFQQLPLEDQEQSLRKMLQSLQQPVELEEYADQFAGIGSGLELQRFLLHQLRSAEVQGLSEENRAILYAAYWLHAGNSDAAAMECSMSRATFYRHLKKAVANFARVLADEHSDNGMQG</sequence>
<dbReference type="Gene3D" id="3.40.50.300">
    <property type="entry name" value="P-loop containing nucleotide triphosphate hydrolases"/>
    <property type="match status" value="1"/>
</dbReference>
<dbReference type="InterPro" id="IPR027417">
    <property type="entry name" value="P-loop_NTPase"/>
</dbReference>
<accession>A0ABU6PUY2</accession>
<dbReference type="RefSeq" id="WP_328277748.1">
    <property type="nucleotide sequence ID" value="NZ_JARTLD010000026.1"/>
</dbReference>
<gene>
    <name evidence="1" type="ORF">P9847_10965</name>
</gene>
<dbReference type="SUPFAM" id="SSF52540">
    <property type="entry name" value="P-loop containing nucleoside triphosphate hydrolases"/>
    <property type="match status" value="1"/>
</dbReference>
<organism evidence="1 2">
    <name type="scientific">Paenibacillus chibensis</name>
    <dbReference type="NCBI Taxonomy" id="59846"/>
    <lineage>
        <taxon>Bacteria</taxon>
        <taxon>Bacillati</taxon>
        <taxon>Bacillota</taxon>
        <taxon>Bacilli</taxon>
        <taxon>Bacillales</taxon>
        <taxon>Paenibacillaceae</taxon>
        <taxon>Paenibacillus</taxon>
    </lineage>
</organism>
<keyword evidence="2" id="KW-1185">Reference proteome</keyword>
<dbReference type="Proteomes" id="UP001343257">
    <property type="component" value="Unassembled WGS sequence"/>
</dbReference>
<reference evidence="1 2" key="1">
    <citation type="submission" date="2023-03" db="EMBL/GenBank/DDBJ databases">
        <title>Bacillus Genome Sequencing.</title>
        <authorList>
            <person name="Dunlap C."/>
        </authorList>
    </citation>
    <scope>NUCLEOTIDE SEQUENCE [LARGE SCALE GENOMIC DNA]</scope>
    <source>
        <strain evidence="1 2">NRS-52</strain>
    </source>
</reference>